<name>A0A974I285_XENLA</name>
<proteinExistence type="predicted"/>
<reference evidence="2" key="1">
    <citation type="journal article" date="2016" name="Nature">
        <title>Genome evolution in the allotetraploid frog Xenopus laevis.</title>
        <authorList>
            <person name="Session A.M."/>
            <person name="Uno Y."/>
            <person name="Kwon T."/>
            <person name="Chapman J.A."/>
            <person name="Toyoda A."/>
            <person name="Takahashi S."/>
            <person name="Fukui A."/>
            <person name="Hikosaka A."/>
            <person name="Suzuki A."/>
            <person name="Kondo M."/>
            <person name="van Heeringen S.J."/>
            <person name="Quigley I."/>
            <person name="Heinz S."/>
            <person name="Ogino H."/>
            <person name="Ochi H."/>
            <person name="Hellsten U."/>
            <person name="Lyons J.B."/>
            <person name="Simakov O."/>
            <person name="Putnam N."/>
            <person name="Stites J."/>
            <person name="Kuroki Y."/>
            <person name="Tanaka T."/>
            <person name="Michiue T."/>
            <person name="Watanabe M."/>
            <person name="Bogdanovic O."/>
            <person name="Lister R."/>
            <person name="Georgiou G."/>
            <person name="Paranjpe S.S."/>
            <person name="van Kruijsbergen I."/>
            <person name="Shu S."/>
            <person name="Carlson J."/>
            <person name="Kinoshita T."/>
            <person name="Ohta Y."/>
            <person name="Mawaribuchi S."/>
            <person name="Jenkins J."/>
            <person name="Grimwood J."/>
            <person name="Schmutz J."/>
            <person name="Mitros T."/>
            <person name="Mozaffari S.V."/>
            <person name="Suzuki Y."/>
            <person name="Haramoto Y."/>
            <person name="Yamamoto T.S."/>
            <person name="Takagi C."/>
            <person name="Heald R."/>
            <person name="Miller K."/>
            <person name="Haudenschild C."/>
            <person name="Kitzman J."/>
            <person name="Nakayama T."/>
            <person name="Izutsu Y."/>
            <person name="Robert J."/>
            <person name="Fortriede J."/>
            <person name="Burns K."/>
            <person name="Lotay V."/>
            <person name="Karimi K."/>
            <person name="Yasuoka Y."/>
            <person name="Dichmann D.S."/>
            <person name="Flajnik M.F."/>
            <person name="Houston D.W."/>
            <person name="Shendure J."/>
            <person name="DuPasquier L."/>
            <person name="Vize P.D."/>
            <person name="Zorn A.M."/>
            <person name="Ito M."/>
            <person name="Marcotte E.M."/>
            <person name="Wallingford J.B."/>
            <person name="Ito Y."/>
            <person name="Asashima M."/>
            <person name="Ueno N."/>
            <person name="Matsuda Y."/>
            <person name="Veenstra G.J."/>
            <person name="Fujiyama A."/>
            <person name="Harland R.M."/>
            <person name="Taira M."/>
            <person name="Rokhsar D.S."/>
        </authorList>
    </citation>
    <scope>NUCLEOTIDE SEQUENCE [LARGE SCALE GENOMIC DNA]</scope>
    <source>
        <strain evidence="2">J</strain>
    </source>
</reference>
<dbReference type="EMBL" id="CM004467">
    <property type="protein sequence ID" value="OCT98521.1"/>
    <property type="molecule type" value="Genomic_DNA"/>
</dbReference>
<accession>A0A974I285</accession>
<protein>
    <submittedName>
        <fullName evidence="1">Uncharacterized protein</fullName>
    </submittedName>
</protein>
<dbReference type="Proteomes" id="UP000694892">
    <property type="component" value="Chromosome 1S"/>
</dbReference>
<evidence type="ECO:0000313" key="2">
    <source>
        <dbReference type="Proteomes" id="UP000694892"/>
    </source>
</evidence>
<dbReference type="AlphaFoldDB" id="A0A974I285"/>
<evidence type="ECO:0000313" key="1">
    <source>
        <dbReference type="EMBL" id="OCT98521.1"/>
    </source>
</evidence>
<organism evidence="1 2">
    <name type="scientific">Xenopus laevis</name>
    <name type="common">African clawed frog</name>
    <dbReference type="NCBI Taxonomy" id="8355"/>
    <lineage>
        <taxon>Eukaryota</taxon>
        <taxon>Metazoa</taxon>
        <taxon>Chordata</taxon>
        <taxon>Craniata</taxon>
        <taxon>Vertebrata</taxon>
        <taxon>Euteleostomi</taxon>
        <taxon>Amphibia</taxon>
        <taxon>Batrachia</taxon>
        <taxon>Anura</taxon>
        <taxon>Pipoidea</taxon>
        <taxon>Pipidae</taxon>
        <taxon>Xenopodinae</taxon>
        <taxon>Xenopus</taxon>
        <taxon>Xenopus</taxon>
    </lineage>
</organism>
<gene>
    <name evidence="1" type="ORF">XELAEV_18010756mg</name>
</gene>
<sequence>MVSGRSGDGEVRSYVDSYHQIFASVASLTPAAFSAVPVLHTCSCIKIFYFPLSPSLTVKYKKKTLSSLLNRNQQF</sequence>